<sequence length="449" mass="51162">MQVSWMHYAAYNGAEYAMNTKSNNNHETLLRGWTSDTGEFTLRISYPDARTMRQSSMIVEPSNQWRMKEIISAELGQCAATRVEHEKDLSPANLFLLCNPSTVTAPNALLTQLVFDSPFKVEIEYDGRLENFRTLGNRSPLLNDFESRFDEFLSVPQIDLDTKNMSKVALSNLLGGIGYSYGRGVVYEWVDGIRRLKETEPFELLTDTPSRATSPCGFLWDSGFDSLVIQKWNPHISLRIIANWAERIDQNGWMAREQIAGEEARGQVPIDHWPQNPKFGNPPSLLLPLYELVLAFNKDPETSDSITLLLPHFERNLRWFTRTQHGNLHPALEAQSSAGLYRWRGRSKHYTLTSGLEDYPRGTTPNEYELHVDLAAWMAFAARTLRRLREITGTAGDVSWTRLAGAPLAQIEEDAMRAIENVHWNERAGCYQDRTIDQEGRPRGICHAL</sequence>
<evidence type="ECO:0000256" key="1">
    <source>
        <dbReference type="ARBA" id="ARBA00004648"/>
    </source>
</evidence>
<dbReference type="GO" id="GO:0005789">
    <property type="term" value="C:endoplasmic reticulum membrane"/>
    <property type="evidence" value="ECO:0007669"/>
    <property type="project" value="UniProtKB-SubCell"/>
</dbReference>
<dbReference type="OrthoDB" id="410058at2759"/>
<evidence type="ECO:0000256" key="5">
    <source>
        <dbReference type="ARBA" id="ARBA00022824"/>
    </source>
</evidence>
<evidence type="ECO:0000256" key="9">
    <source>
        <dbReference type="ARBA" id="ARBA00023180"/>
    </source>
</evidence>
<keyword evidence="14" id="KW-1185">Reference proteome</keyword>
<evidence type="ECO:0000259" key="12">
    <source>
        <dbReference type="Pfam" id="PF03200"/>
    </source>
</evidence>
<keyword evidence="7" id="KW-1133">Transmembrane helix</keyword>
<organism evidence="13 14">
    <name type="scientific">Paramicrosporidium saccamoebae</name>
    <dbReference type="NCBI Taxonomy" id="1246581"/>
    <lineage>
        <taxon>Eukaryota</taxon>
        <taxon>Fungi</taxon>
        <taxon>Fungi incertae sedis</taxon>
        <taxon>Cryptomycota</taxon>
        <taxon>Cryptomycota incertae sedis</taxon>
        <taxon>Paramicrosporidium</taxon>
    </lineage>
</organism>
<keyword evidence="8" id="KW-0472">Membrane</keyword>
<keyword evidence="10" id="KW-0326">Glycosidase</keyword>
<comment type="subcellular location">
    <subcellularLocation>
        <location evidence="1">Endoplasmic reticulum membrane</location>
        <topology evidence="1">Single-pass type II membrane protein</topology>
    </subcellularLocation>
</comment>
<keyword evidence="3" id="KW-0812">Transmembrane</keyword>
<dbReference type="Pfam" id="PF03200">
    <property type="entry name" value="Glyco_hydro_63"/>
    <property type="match status" value="1"/>
</dbReference>
<keyword evidence="9" id="KW-0325">Glycoprotein</keyword>
<evidence type="ECO:0000256" key="2">
    <source>
        <dbReference type="ARBA" id="ARBA00010833"/>
    </source>
</evidence>
<proteinExistence type="inferred from homology"/>
<evidence type="ECO:0000256" key="7">
    <source>
        <dbReference type="ARBA" id="ARBA00022989"/>
    </source>
</evidence>
<evidence type="ECO:0000256" key="8">
    <source>
        <dbReference type="ARBA" id="ARBA00023136"/>
    </source>
</evidence>
<keyword evidence="4 13" id="KW-0378">Hydrolase</keyword>
<dbReference type="GO" id="GO:0009311">
    <property type="term" value="P:oligosaccharide metabolic process"/>
    <property type="evidence" value="ECO:0007669"/>
    <property type="project" value="InterPro"/>
</dbReference>
<dbReference type="STRING" id="1246581.A0A2H9TNJ8"/>
<gene>
    <name evidence="13" type="ORF">PSACC_00839</name>
</gene>
<keyword evidence="5" id="KW-0256">Endoplasmic reticulum</keyword>
<dbReference type="EC" id="3.2.1.106" evidence="11"/>
<dbReference type="InterPro" id="IPR031335">
    <property type="entry name" value="Glyco_hydro_63_C"/>
</dbReference>
<dbReference type="EMBL" id="MTSL01000065">
    <property type="protein sequence ID" value="PJF19317.1"/>
    <property type="molecule type" value="Genomic_DNA"/>
</dbReference>
<evidence type="ECO:0000256" key="11">
    <source>
        <dbReference type="ARBA" id="ARBA00038888"/>
    </source>
</evidence>
<comment type="similarity">
    <text evidence="2">Belongs to the glycosyl hydrolase 63 family.</text>
</comment>
<dbReference type="Gene3D" id="1.50.10.10">
    <property type="match status" value="1"/>
</dbReference>
<dbReference type="InterPro" id="IPR008928">
    <property type="entry name" value="6-hairpin_glycosidase_sf"/>
</dbReference>
<name>A0A2H9TNJ8_9FUNG</name>
<dbReference type="InterPro" id="IPR038518">
    <property type="entry name" value="Glyco_hydro_63N_sf"/>
</dbReference>
<dbReference type="Proteomes" id="UP000240830">
    <property type="component" value="Unassembled WGS sequence"/>
</dbReference>
<accession>A0A2H9TNJ8</accession>
<evidence type="ECO:0000313" key="14">
    <source>
        <dbReference type="Proteomes" id="UP000240830"/>
    </source>
</evidence>
<dbReference type="GO" id="GO:0004573">
    <property type="term" value="F:Glc3Man9GlcNAc2 oligosaccharide glucosidase activity"/>
    <property type="evidence" value="ECO:0007669"/>
    <property type="project" value="UniProtKB-EC"/>
</dbReference>
<keyword evidence="6" id="KW-0735">Signal-anchor</keyword>
<evidence type="ECO:0000256" key="4">
    <source>
        <dbReference type="ARBA" id="ARBA00022801"/>
    </source>
</evidence>
<evidence type="ECO:0000256" key="6">
    <source>
        <dbReference type="ARBA" id="ARBA00022968"/>
    </source>
</evidence>
<protein>
    <recommendedName>
        <fullName evidence="11">mannosyl-oligosaccharide glucosidase</fullName>
        <ecNumber evidence="11">3.2.1.106</ecNumber>
    </recommendedName>
</protein>
<reference evidence="13 14" key="1">
    <citation type="submission" date="2016-10" db="EMBL/GenBank/DDBJ databases">
        <title>The genome of Paramicrosporidium saccamoebae is the missing link in understanding Cryptomycota and Microsporidia evolution.</title>
        <authorList>
            <person name="Quandt C.A."/>
            <person name="Beaudet D."/>
            <person name="Corsaro D."/>
            <person name="Michel R."/>
            <person name="Corradi N."/>
            <person name="James T."/>
        </authorList>
    </citation>
    <scope>NUCLEOTIDE SEQUENCE [LARGE SCALE GENOMIC DNA]</scope>
    <source>
        <strain evidence="13 14">KSL3</strain>
    </source>
</reference>
<dbReference type="SUPFAM" id="SSF48208">
    <property type="entry name" value="Six-hairpin glycosidases"/>
    <property type="match status" value="1"/>
</dbReference>
<dbReference type="PANTHER" id="PTHR10412">
    <property type="entry name" value="MANNOSYL-OLIGOSACCHARIDE GLUCOSIDASE"/>
    <property type="match status" value="1"/>
</dbReference>
<feature type="domain" description="Glycosyl hydrolase family 63 C-terminal" evidence="12">
    <location>
        <begin position="143"/>
        <end position="438"/>
    </location>
</feature>
<evidence type="ECO:0000256" key="10">
    <source>
        <dbReference type="ARBA" id="ARBA00023295"/>
    </source>
</evidence>
<evidence type="ECO:0000256" key="3">
    <source>
        <dbReference type="ARBA" id="ARBA00022692"/>
    </source>
</evidence>
<dbReference type="PANTHER" id="PTHR10412:SF11">
    <property type="entry name" value="MANNOSYL-OLIGOSACCHARIDE GLUCOSIDASE"/>
    <property type="match status" value="1"/>
</dbReference>
<comment type="caution">
    <text evidence="13">The sequence shown here is derived from an EMBL/GenBank/DDBJ whole genome shotgun (WGS) entry which is preliminary data.</text>
</comment>
<dbReference type="InterPro" id="IPR012341">
    <property type="entry name" value="6hp_glycosidase-like_sf"/>
</dbReference>
<dbReference type="Gene3D" id="2.70.98.110">
    <property type="entry name" value="Glycosyl hydrolase family 63, N-terminal domain"/>
    <property type="match status" value="1"/>
</dbReference>
<dbReference type="GO" id="GO:0006487">
    <property type="term" value="P:protein N-linked glycosylation"/>
    <property type="evidence" value="ECO:0007669"/>
    <property type="project" value="TreeGrafter"/>
</dbReference>
<dbReference type="InterPro" id="IPR004888">
    <property type="entry name" value="Glycoside_hydrolase_63"/>
</dbReference>
<evidence type="ECO:0000313" key="13">
    <source>
        <dbReference type="EMBL" id="PJF19317.1"/>
    </source>
</evidence>
<dbReference type="AlphaFoldDB" id="A0A2H9TNJ8"/>